<dbReference type="AlphaFoldDB" id="A0A371CY82"/>
<name>A0A371CY82_9APHY</name>
<organism evidence="2 3">
    <name type="scientific">Lentinus brumalis</name>
    <dbReference type="NCBI Taxonomy" id="2498619"/>
    <lineage>
        <taxon>Eukaryota</taxon>
        <taxon>Fungi</taxon>
        <taxon>Dikarya</taxon>
        <taxon>Basidiomycota</taxon>
        <taxon>Agaricomycotina</taxon>
        <taxon>Agaricomycetes</taxon>
        <taxon>Polyporales</taxon>
        <taxon>Polyporaceae</taxon>
        <taxon>Lentinus</taxon>
    </lineage>
</organism>
<dbReference type="Proteomes" id="UP000256964">
    <property type="component" value="Unassembled WGS sequence"/>
</dbReference>
<evidence type="ECO:0000256" key="1">
    <source>
        <dbReference type="SAM" id="MobiDB-lite"/>
    </source>
</evidence>
<protein>
    <submittedName>
        <fullName evidence="2">Uncharacterized protein</fullName>
    </submittedName>
</protein>
<keyword evidence="3" id="KW-1185">Reference proteome</keyword>
<evidence type="ECO:0000313" key="3">
    <source>
        <dbReference type="Proteomes" id="UP000256964"/>
    </source>
</evidence>
<feature type="compositionally biased region" description="Basic and acidic residues" evidence="1">
    <location>
        <begin position="1"/>
        <end position="11"/>
    </location>
</feature>
<feature type="region of interest" description="Disordered" evidence="1">
    <location>
        <begin position="91"/>
        <end position="129"/>
    </location>
</feature>
<reference evidence="2 3" key="1">
    <citation type="journal article" date="2018" name="Biotechnol. Biofuels">
        <title>Integrative visual omics of the white-rot fungus Polyporus brumalis exposes the biotechnological potential of its oxidative enzymes for delignifying raw plant biomass.</title>
        <authorList>
            <person name="Miyauchi S."/>
            <person name="Rancon A."/>
            <person name="Drula E."/>
            <person name="Hage H."/>
            <person name="Chaduli D."/>
            <person name="Favel A."/>
            <person name="Grisel S."/>
            <person name="Henrissat B."/>
            <person name="Herpoel-Gimbert I."/>
            <person name="Ruiz-Duenas F.J."/>
            <person name="Chevret D."/>
            <person name="Hainaut M."/>
            <person name="Lin J."/>
            <person name="Wang M."/>
            <person name="Pangilinan J."/>
            <person name="Lipzen A."/>
            <person name="Lesage-Meessen L."/>
            <person name="Navarro D."/>
            <person name="Riley R."/>
            <person name="Grigoriev I.V."/>
            <person name="Zhou S."/>
            <person name="Raouche S."/>
            <person name="Rosso M.N."/>
        </authorList>
    </citation>
    <scope>NUCLEOTIDE SEQUENCE [LARGE SCALE GENOMIC DNA]</scope>
    <source>
        <strain evidence="2 3">BRFM 1820</strain>
    </source>
</reference>
<feature type="compositionally biased region" description="Acidic residues" evidence="1">
    <location>
        <begin position="99"/>
        <end position="109"/>
    </location>
</feature>
<sequence>MVSKSEHRELTHLCGSQPRTSSIRSGEEKDVSDAVWDCNGNSPGLDESYISDSDSDVTYYSDDEHVYERLPAKEAFARAKERCLRMEKWLAEEKRRDELGEDSPDEDGMSDSAESEIQGGAERESEDEA</sequence>
<feature type="region of interest" description="Disordered" evidence="1">
    <location>
        <begin position="1"/>
        <end position="31"/>
    </location>
</feature>
<dbReference type="EMBL" id="KZ857439">
    <property type="protein sequence ID" value="RDX45237.1"/>
    <property type="molecule type" value="Genomic_DNA"/>
</dbReference>
<gene>
    <name evidence="2" type="ORF">OH76DRAFT_1007269</name>
</gene>
<evidence type="ECO:0000313" key="2">
    <source>
        <dbReference type="EMBL" id="RDX45237.1"/>
    </source>
</evidence>
<proteinExistence type="predicted"/>
<accession>A0A371CY82</accession>